<comment type="caution">
    <text evidence="2">The sequence shown here is derived from an EMBL/GenBank/DDBJ whole genome shotgun (WGS) entry which is preliminary data.</text>
</comment>
<name>A0A2U2XIJ0_PSEAI</name>
<dbReference type="RefSeq" id="WP_033895284.1">
    <property type="nucleotide sequence ID" value="NZ_CAADLZ010000037.1"/>
</dbReference>
<dbReference type="EMBL" id="CVVU01000200">
    <property type="protein sequence ID" value="CRO93317.1"/>
    <property type="molecule type" value="Genomic_DNA"/>
</dbReference>
<dbReference type="GO" id="GO:0015074">
    <property type="term" value="P:DNA integration"/>
    <property type="evidence" value="ECO:0007669"/>
    <property type="project" value="InterPro"/>
</dbReference>
<organism evidence="2 4">
    <name type="scientific">Pseudomonas aeruginosa</name>
    <dbReference type="NCBI Taxonomy" id="287"/>
    <lineage>
        <taxon>Bacteria</taxon>
        <taxon>Pseudomonadati</taxon>
        <taxon>Pseudomonadota</taxon>
        <taxon>Gammaproteobacteria</taxon>
        <taxon>Pseudomonadales</taxon>
        <taxon>Pseudomonadaceae</taxon>
        <taxon>Pseudomonas</taxon>
    </lineage>
</organism>
<dbReference type="EMBL" id="RXTL01000041">
    <property type="protein sequence ID" value="RTS40610.1"/>
    <property type="molecule type" value="Genomic_DNA"/>
</dbReference>
<evidence type="ECO:0000313" key="2">
    <source>
        <dbReference type="EMBL" id="CRO93317.1"/>
    </source>
</evidence>
<reference evidence="4" key="2">
    <citation type="submission" date="2015-06" db="EMBL/GenBank/DDBJ databases">
        <authorList>
            <person name="Radhakrishnan Rajesh"/>
            <person name="Underwood Anthony"/>
            <person name="Al-Shahib Ali"/>
        </authorList>
    </citation>
    <scope>NUCLEOTIDE SEQUENCE [LARGE SCALE GENOMIC DNA]</scope>
    <source>
        <strain evidence="4">P19_London_7_VIM_2_05_10</strain>
    </source>
</reference>
<protein>
    <recommendedName>
        <fullName evidence="6">Integrase</fullName>
    </recommendedName>
</protein>
<dbReference type="SUPFAM" id="SSF56349">
    <property type="entry name" value="DNA breaking-rejoining enzymes"/>
    <property type="match status" value="1"/>
</dbReference>
<evidence type="ECO:0000313" key="5">
    <source>
        <dbReference type="Proteomes" id="UP000276985"/>
    </source>
</evidence>
<gene>
    <name evidence="3" type="ORF">DY940_29175</name>
    <name evidence="2" type="ORF">PAERUG_P19_London_7_VIM_2_05_10_02902</name>
</gene>
<reference evidence="2" key="1">
    <citation type="submission" date="2015-06" db="EMBL/GenBank/DDBJ databases">
        <authorList>
            <person name="Radhakrishnan R."/>
            <person name="Underwood A."/>
            <person name="Al-Shahib A."/>
        </authorList>
    </citation>
    <scope>NUCLEOTIDE SEQUENCE</scope>
    <source>
        <strain evidence="2">P19_London_7_VIM_2_05_10</strain>
    </source>
</reference>
<dbReference type="Gene3D" id="1.10.443.10">
    <property type="entry name" value="Intergrase catalytic core"/>
    <property type="match status" value="1"/>
</dbReference>
<dbReference type="GO" id="GO:0003677">
    <property type="term" value="F:DNA binding"/>
    <property type="evidence" value="ECO:0007669"/>
    <property type="project" value="InterPro"/>
</dbReference>
<proteinExistence type="predicted"/>
<dbReference type="Proteomes" id="UP000276985">
    <property type="component" value="Unassembled WGS sequence"/>
</dbReference>
<keyword evidence="1" id="KW-0233">DNA recombination</keyword>
<evidence type="ECO:0000256" key="1">
    <source>
        <dbReference type="ARBA" id="ARBA00023172"/>
    </source>
</evidence>
<dbReference type="GO" id="GO:0006310">
    <property type="term" value="P:DNA recombination"/>
    <property type="evidence" value="ECO:0007669"/>
    <property type="project" value="UniProtKB-KW"/>
</dbReference>
<evidence type="ECO:0000313" key="4">
    <source>
        <dbReference type="Proteomes" id="UP000045039"/>
    </source>
</evidence>
<dbReference type="AlphaFoldDB" id="A0A2U2XIJ0"/>
<accession>A0A2U2XIJ0</accession>
<evidence type="ECO:0008006" key="6">
    <source>
        <dbReference type="Google" id="ProtNLM"/>
    </source>
</evidence>
<sequence>MNADNLRFMSQSTLVTTESPLYQPPSFPPPEDWVLSVDEKGRDLSRYGDDFWDYRAFETGATFNFGSHKLSDANVQLTKKAMFLVLYHPKLFGGRIRSAAYCFNCLISIAKVCNEQGILISDLPKFPHVHQDVAKALQNASYKIYINFLHKLQLHADTLNFAITDQRMLAFLASQQKGWEKIQTPYIPPRIWTYQINRLNECLDDFLEHQAAIEKAFTWISDAYEHNSAALPQHDRFQSPFGEHRFYKKKRILFDGGFDEFLAEYGLLDLFERWMGSEKQRSVAQFARYFRMVRDASLLYILNFSLQRVSEAMSLRADCFLIEQDERLGEIALIVGETTKTDPDDDARWVVPRSVKKAVDVAASIAKLQMRHYTEDVSASDAVKASTLLALPGREPWTPRKTHSRNVHGELAAMVRLGPFIASYPRVFDPKEITVTESDWKIAVSMTPNLSKKSGFGVGLPWQFTVHQLRRTTSVNMFASNMVSDNSLQWIMKHLSRNMTLYYGRNYTNLRLNSAAETAVIIESYKAIYRQLVDVLTDSVEYVKPHRKEMIPSKVINLVETREERQLTKLIKQGAIGCRRTLLGYCMKPGYCEYGGIESVAKCAGGDGGGICADAIFERKNEAKLRRLKVAHEKEMESLDPDSPRYSAIKQEVYAIGVYLDAINEQENR</sequence>
<evidence type="ECO:0000313" key="3">
    <source>
        <dbReference type="EMBL" id="RTS40610.1"/>
    </source>
</evidence>
<reference evidence="3 5" key="3">
    <citation type="submission" date="2018-12" db="EMBL/GenBank/DDBJ databases">
        <title>Pseudomonas aeruginosa Diversity Panel.</title>
        <authorList>
            <person name="Snesrud E."/>
            <person name="Mcgann P."/>
        </authorList>
    </citation>
    <scope>NUCLEOTIDE SEQUENCE [LARGE SCALE GENOMIC DNA]</scope>
    <source>
        <strain evidence="3 5">MRSN6241</strain>
    </source>
</reference>
<dbReference type="InterPro" id="IPR011010">
    <property type="entry name" value="DNA_brk_join_enz"/>
</dbReference>
<dbReference type="InterPro" id="IPR013762">
    <property type="entry name" value="Integrase-like_cat_sf"/>
</dbReference>
<dbReference type="Proteomes" id="UP000045039">
    <property type="component" value="Unassembled WGS sequence"/>
</dbReference>